<sequence length="88" mass="10124">MNKHFHDSLYYLRRAAEHARLGVTEQTTQYTDQVRSVLGREHEPEPGRVDRVREDVTALERRAETKLFGAVDSARDRVGRSNASADDR</sequence>
<dbReference type="GeneID" id="56141895"/>
<dbReference type="AlphaFoldDB" id="A0A7D6CQA8"/>
<gene>
    <name evidence="1" type="ORF">HYG81_01780</name>
</gene>
<dbReference type="Proteomes" id="UP000510869">
    <property type="component" value="Chromosome"/>
</dbReference>
<dbReference type="EMBL" id="CP059154">
    <property type="protein sequence ID" value="QLK26374.1"/>
    <property type="molecule type" value="Genomic_DNA"/>
</dbReference>
<accession>A0A7D6CQA8</accession>
<evidence type="ECO:0000313" key="1">
    <source>
        <dbReference type="EMBL" id="QLK26374.1"/>
    </source>
</evidence>
<organism evidence="1 2">
    <name type="scientific">Natrinema zhouii</name>
    <dbReference type="NCBI Taxonomy" id="1710539"/>
    <lineage>
        <taxon>Archaea</taxon>
        <taxon>Methanobacteriati</taxon>
        <taxon>Methanobacteriota</taxon>
        <taxon>Stenosarchaea group</taxon>
        <taxon>Halobacteria</taxon>
        <taxon>Halobacteriales</taxon>
        <taxon>Natrialbaceae</taxon>
        <taxon>Natrinema</taxon>
    </lineage>
</organism>
<dbReference type="RefSeq" id="WP_180841547.1">
    <property type="nucleotide sequence ID" value="NZ_CP059154.1"/>
</dbReference>
<proteinExistence type="predicted"/>
<dbReference type="InterPro" id="IPR055975">
    <property type="entry name" value="DUF7553"/>
</dbReference>
<dbReference type="OrthoDB" id="206274at2157"/>
<dbReference type="Pfam" id="PF24430">
    <property type="entry name" value="DUF7553"/>
    <property type="match status" value="1"/>
</dbReference>
<keyword evidence="2" id="KW-1185">Reference proteome</keyword>
<reference evidence="1 2" key="1">
    <citation type="submission" date="2020-07" db="EMBL/GenBank/DDBJ databases">
        <title>Natrinema (YPL30) sp. nov. and Haloterrigena xxxxxx (YPL8) sp. nov., isolated from a salt mine.</title>
        <authorList>
            <person name="Cui H."/>
        </authorList>
    </citation>
    <scope>NUCLEOTIDE SEQUENCE [LARGE SCALE GENOMIC DNA]</scope>
    <source>
        <strain evidence="1 2">YPL13</strain>
    </source>
</reference>
<name>A0A7D6CQA8_9EURY</name>
<dbReference type="KEGG" id="nay:HYG81_01780"/>
<protein>
    <submittedName>
        <fullName evidence="1">Uncharacterized protein</fullName>
    </submittedName>
</protein>
<evidence type="ECO:0000313" key="2">
    <source>
        <dbReference type="Proteomes" id="UP000510869"/>
    </source>
</evidence>